<proteinExistence type="predicted"/>
<organism evidence="1">
    <name type="scientific">Trepomonas sp. PC1</name>
    <dbReference type="NCBI Taxonomy" id="1076344"/>
    <lineage>
        <taxon>Eukaryota</taxon>
        <taxon>Metamonada</taxon>
        <taxon>Diplomonadida</taxon>
        <taxon>Hexamitidae</taxon>
        <taxon>Hexamitinae</taxon>
        <taxon>Trepomonas</taxon>
    </lineage>
</organism>
<dbReference type="InterPro" id="IPR032675">
    <property type="entry name" value="LRR_dom_sf"/>
</dbReference>
<dbReference type="Pfam" id="PF13306">
    <property type="entry name" value="LRR_5"/>
    <property type="match status" value="2"/>
</dbReference>
<protein>
    <submittedName>
        <fullName evidence="1">Leucine rich repeats-containing protein</fullName>
    </submittedName>
</protein>
<dbReference type="InterPro" id="IPR026906">
    <property type="entry name" value="LRR_5"/>
</dbReference>
<evidence type="ECO:0000313" key="1">
    <source>
        <dbReference type="EMBL" id="JAP90722.1"/>
    </source>
</evidence>
<dbReference type="SUPFAM" id="SSF52058">
    <property type="entry name" value="L domain-like"/>
    <property type="match status" value="1"/>
</dbReference>
<dbReference type="InterPro" id="IPR053139">
    <property type="entry name" value="Surface_bspA-like"/>
</dbReference>
<feature type="non-terminal residue" evidence="1">
    <location>
        <position position="1"/>
    </location>
</feature>
<name>A0A146K1G2_9EUKA</name>
<sequence length="405" mass="46729">KNDKWSLTIENTILTEKDVKKLNLQHIRTIYAPNLRIVKQNCINRLYHLRQFIAPKLKVIEKNSFDQNFGMFEFYAPKLLFFGERCFSECYSLAFISLNNVKQGSYELYSCHSLRTLVSPNYKCFPNFMNSVGAVYSGSKDLIKNRESKLLFIRNYEAMCRKLPKEQLCDENVDQFVTDNALVVPKNIIAYSTTIKNEFIRSIHVFVGQNVQTIETKGFYCCPRLYLVVAKNLKHVGSKAFYNCHQLREVVADEIEVVETEGFIGCVSLVNFDFSSLKSIGKSSFGFNQSLISANLLKIKELPTYSFQCCYALTQIIAPKCISIFDDAFKNGSKAIKVHAPMVGQEQKEKLMKQNILFIDEEEIIDFGTQPVDQQFPYLKLQMQESAKRMRIKQKIVKKSQLILK</sequence>
<dbReference type="EMBL" id="GDID01005884">
    <property type="protein sequence ID" value="JAP90722.1"/>
    <property type="molecule type" value="Transcribed_RNA"/>
</dbReference>
<dbReference type="PANTHER" id="PTHR45661:SF3">
    <property type="entry name" value="IG-LIKE DOMAIN-CONTAINING PROTEIN"/>
    <property type="match status" value="1"/>
</dbReference>
<dbReference type="Gene3D" id="3.80.10.10">
    <property type="entry name" value="Ribonuclease Inhibitor"/>
    <property type="match status" value="2"/>
</dbReference>
<accession>A0A146K1G2</accession>
<dbReference type="AlphaFoldDB" id="A0A146K1G2"/>
<gene>
    <name evidence="1" type="ORF">TPC1_17889</name>
</gene>
<reference evidence="1" key="1">
    <citation type="submission" date="2015-07" db="EMBL/GenBank/DDBJ databases">
        <title>Adaptation to a free-living lifestyle via gene acquisitions in the diplomonad Trepomonas sp. PC1.</title>
        <authorList>
            <person name="Xu F."/>
            <person name="Jerlstrom-Hultqvist J."/>
            <person name="Kolisko M."/>
            <person name="Simpson A.G.B."/>
            <person name="Roger A.J."/>
            <person name="Svard S.G."/>
            <person name="Andersson J.O."/>
        </authorList>
    </citation>
    <scope>NUCLEOTIDE SEQUENCE</scope>
    <source>
        <strain evidence="1">PC1</strain>
    </source>
</reference>
<dbReference type="PANTHER" id="PTHR45661">
    <property type="entry name" value="SURFACE ANTIGEN"/>
    <property type="match status" value="1"/>
</dbReference>